<keyword evidence="3" id="KW-1185">Reference proteome</keyword>
<evidence type="ECO:0000313" key="3">
    <source>
        <dbReference type="Proteomes" id="UP001231189"/>
    </source>
</evidence>
<organism evidence="2 3">
    <name type="scientific">Lolium multiflorum</name>
    <name type="common">Italian ryegrass</name>
    <name type="synonym">Lolium perenne subsp. multiflorum</name>
    <dbReference type="NCBI Taxonomy" id="4521"/>
    <lineage>
        <taxon>Eukaryota</taxon>
        <taxon>Viridiplantae</taxon>
        <taxon>Streptophyta</taxon>
        <taxon>Embryophyta</taxon>
        <taxon>Tracheophyta</taxon>
        <taxon>Spermatophyta</taxon>
        <taxon>Magnoliopsida</taxon>
        <taxon>Liliopsida</taxon>
        <taxon>Poales</taxon>
        <taxon>Poaceae</taxon>
        <taxon>BOP clade</taxon>
        <taxon>Pooideae</taxon>
        <taxon>Poodae</taxon>
        <taxon>Poeae</taxon>
        <taxon>Poeae Chloroplast Group 2 (Poeae type)</taxon>
        <taxon>Loliodinae</taxon>
        <taxon>Loliinae</taxon>
        <taxon>Lolium</taxon>
    </lineage>
</organism>
<name>A0AAD8SWP3_LOLMU</name>
<protein>
    <submittedName>
        <fullName evidence="2">Uncharacterized protein</fullName>
    </submittedName>
</protein>
<evidence type="ECO:0000313" key="2">
    <source>
        <dbReference type="EMBL" id="KAK1665001.1"/>
    </source>
</evidence>
<reference evidence="2" key="1">
    <citation type="submission" date="2023-07" db="EMBL/GenBank/DDBJ databases">
        <title>A chromosome-level genome assembly of Lolium multiflorum.</title>
        <authorList>
            <person name="Chen Y."/>
            <person name="Copetti D."/>
            <person name="Kolliker R."/>
            <person name="Studer B."/>
        </authorList>
    </citation>
    <scope>NUCLEOTIDE SEQUENCE</scope>
    <source>
        <strain evidence="2">02402/16</strain>
        <tissue evidence="2">Leaf</tissue>
    </source>
</reference>
<feature type="compositionally biased region" description="Basic and acidic residues" evidence="1">
    <location>
        <begin position="1"/>
        <end position="10"/>
    </location>
</feature>
<feature type="region of interest" description="Disordered" evidence="1">
    <location>
        <begin position="1"/>
        <end position="36"/>
    </location>
</feature>
<proteinExistence type="predicted"/>
<dbReference type="Proteomes" id="UP001231189">
    <property type="component" value="Unassembled WGS sequence"/>
</dbReference>
<gene>
    <name evidence="2" type="ORF">QYE76_053160</name>
</gene>
<comment type="caution">
    <text evidence="2">The sequence shown here is derived from an EMBL/GenBank/DDBJ whole genome shotgun (WGS) entry which is preliminary data.</text>
</comment>
<dbReference type="EMBL" id="JAUUTY010000003">
    <property type="protein sequence ID" value="KAK1665001.1"/>
    <property type="molecule type" value="Genomic_DNA"/>
</dbReference>
<feature type="region of interest" description="Disordered" evidence="1">
    <location>
        <begin position="125"/>
        <end position="148"/>
    </location>
</feature>
<dbReference type="AlphaFoldDB" id="A0AAD8SWP3"/>
<sequence>MRLYPKRDAAAKPSFAAGVRRRVSGTHHSPASPRHGRLHRFHATALAPCLLGCGWPDPFFDYLAVSLDYIHGYTSSLGEEAGVAGRLDQARGGDHDSLESISESFVTNTEMQKCGMLQDANSSKFKSQVQSSQRADSETRNVKTTTGDGGFSKDNHLKVTVIIDDYVNMIQFKYN</sequence>
<evidence type="ECO:0000256" key="1">
    <source>
        <dbReference type="SAM" id="MobiDB-lite"/>
    </source>
</evidence>
<accession>A0AAD8SWP3</accession>